<keyword evidence="2 5" id="KW-0808">Transferase</keyword>
<evidence type="ECO:0000313" key="8">
    <source>
        <dbReference type="EMBL" id="ADL52758.1"/>
    </source>
</evidence>
<feature type="domain" description="Methyltransferase small" evidence="6">
    <location>
        <begin position="105"/>
        <end position="196"/>
    </location>
</feature>
<dbReference type="Pfam" id="PF05175">
    <property type="entry name" value="MTS"/>
    <property type="match status" value="1"/>
</dbReference>
<keyword evidence="1 5" id="KW-0489">Methyltransferase</keyword>
<dbReference type="GO" id="GO:0032259">
    <property type="term" value="P:methylation"/>
    <property type="evidence" value="ECO:0007669"/>
    <property type="project" value="UniProtKB-KW"/>
</dbReference>
<comment type="catalytic activity">
    <reaction evidence="4 5">
        <text>L-glutaminyl-[peptide chain release factor] + S-adenosyl-L-methionine = N(5)-methyl-L-glutaminyl-[peptide chain release factor] + S-adenosyl-L-homocysteine + H(+)</text>
        <dbReference type="Rhea" id="RHEA:42896"/>
        <dbReference type="Rhea" id="RHEA-COMP:10271"/>
        <dbReference type="Rhea" id="RHEA-COMP:10272"/>
        <dbReference type="ChEBI" id="CHEBI:15378"/>
        <dbReference type="ChEBI" id="CHEBI:30011"/>
        <dbReference type="ChEBI" id="CHEBI:57856"/>
        <dbReference type="ChEBI" id="CHEBI:59789"/>
        <dbReference type="ChEBI" id="CHEBI:61891"/>
        <dbReference type="EC" id="2.1.1.297"/>
    </reaction>
</comment>
<dbReference type="HOGENOM" id="CLU_018398_3_2_9"/>
<evidence type="ECO:0000256" key="4">
    <source>
        <dbReference type="ARBA" id="ARBA00048391"/>
    </source>
</evidence>
<dbReference type="PANTHER" id="PTHR18895:SF74">
    <property type="entry name" value="MTRF1L RELEASE FACTOR GLUTAMINE METHYLTRANSFERASE"/>
    <property type="match status" value="1"/>
</dbReference>
<dbReference type="NCBIfam" id="TIGR03534">
    <property type="entry name" value="RF_mod_PrmC"/>
    <property type="match status" value="1"/>
</dbReference>
<dbReference type="EMBL" id="CP002160">
    <property type="protein sequence ID" value="ADL52758.1"/>
    <property type="molecule type" value="Genomic_DNA"/>
</dbReference>
<dbReference type="NCBIfam" id="TIGR00536">
    <property type="entry name" value="hemK_fam"/>
    <property type="match status" value="1"/>
</dbReference>
<dbReference type="InterPro" id="IPR050320">
    <property type="entry name" value="N5-glutamine_MTase"/>
</dbReference>
<dbReference type="PANTHER" id="PTHR18895">
    <property type="entry name" value="HEMK METHYLTRANSFERASE"/>
    <property type="match status" value="1"/>
</dbReference>
<dbReference type="SUPFAM" id="SSF53335">
    <property type="entry name" value="S-adenosyl-L-methionine-dependent methyltransferases"/>
    <property type="match status" value="1"/>
</dbReference>
<dbReference type="STRING" id="573061.Clocel_3068"/>
<evidence type="ECO:0000256" key="3">
    <source>
        <dbReference type="ARBA" id="ARBA00022691"/>
    </source>
</evidence>
<dbReference type="InterPro" id="IPR029063">
    <property type="entry name" value="SAM-dependent_MTases_sf"/>
</dbReference>
<gene>
    <name evidence="5" type="primary">prmC</name>
    <name evidence="8" type="ordered locus">Clocel_3068</name>
</gene>
<dbReference type="InterPro" id="IPR040758">
    <property type="entry name" value="PrmC_N"/>
</dbReference>
<comment type="similarity">
    <text evidence="5">Belongs to the protein N5-glutamine methyltransferase family. PrmC subfamily.</text>
</comment>
<dbReference type="KEGG" id="ccb:Clocel_3068"/>
<dbReference type="InterPro" id="IPR002052">
    <property type="entry name" value="DNA_methylase_N6_adenine_CS"/>
</dbReference>
<dbReference type="GO" id="GO:0102559">
    <property type="term" value="F:peptide chain release factor N(5)-glutamine methyltransferase activity"/>
    <property type="evidence" value="ECO:0007669"/>
    <property type="project" value="UniProtKB-EC"/>
</dbReference>
<dbReference type="InterPro" id="IPR004556">
    <property type="entry name" value="HemK-like"/>
</dbReference>
<evidence type="ECO:0000259" key="7">
    <source>
        <dbReference type="Pfam" id="PF17827"/>
    </source>
</evidence>
<dbReference type="HAMAP" id="MF_02126">
    <property type="entry name" value="RF_methyltr_PrmC"/>
    <property type="match status" value="1"/>
</dbReference>
<dbReference type="GO" id="GO:0003676">
    <property type="term" value="F:nucleic acid binding"/>
    <property type="evidence" value="ECO:0007669"/>
    <property type="project" value="InterPro"/>
</dbReference>
<dbReference type="InterPro" id="IPR019874">
    <property type="entry name" value="RF_methyltr_PrmC"/>
</dbReference>
<feature type="binding site" evidence="5">
    <location>
        <position position="189"/>
    </location>
    <ligand>
        <name>S-adenosyl-L-methionine</name>
        <dbReference type="ChEBI" id="CHEBI:59789"/>
    </ligand>
</feature>
<reference evidence="8 9" key="1">
    <citation type="submission" date="2010-08" db="EMBL/GenBank/DDBJ databases">
        <title>Complete sequence of Clostridium cellulovorans 743B.</title>
        <authorList>
            <consortium name="US DOE Joint Genome Institute"/>
            <person name="Lucas S."/>
            <person name="Copeland A."/>
            <person name="Lapidus A."/>
            <person name="Cheng J.-F."/>
            <person name="Bruce D."/>
            <person name="Goodwin L."/>
            <person name="Pitluck S."/>
            <person name="Chertkov O."/>
            <person name="Detter J.C."/>
            <person name="Han C."/>
            <person name="Tapia R."/>
            <person name="Land M."/>
            <person name="Hauser L."/>
            <person name="Chang Y.-J."/>
            <person name="Jeffries C."/>
            <person name="Kyrpides N."/>
            <person name="Ivanova N."/>
            <person name="Mikhailova N."/>
            <person name="Hemme C.L."/>
            <person name="Woyke T."/>
        </authorList>
    </citation>
    <scope>NUCLEOTIDE SEQUENCE [LARGE SCALE GENOMIC DNA]</scope>
    <source>
        <strain evidence="9">ATCC 35296 / DSM 3052 / OCM 3 / 743B</strain>
    </source>
</reference>
<keyword evidence="3 5" id="KW-0949">S-adenosyl-L-methionine</keyword>
<proteinExistence type="inferred from homology"/>
<dbReference type="Gene3D" id="3.40.50.150">
    <property type="entry name" value="Vaccinia Virus protein VP39"/>
    <property type="match status" value="1"/>
</dbReference>
<accession>D9STM4</accession>
<dbReference type="OrthoDB" id="9800643at2"/>
<dbReference type="Pfam" id="PF17827">
    <property type="entry name" value="PrmC_N"/>
    <property type="match status" value="1"/>
</dbReference>
<keyword evidence="9" id="KW-1185">Reference proteome</keyword>
<dbReference type="eggNOG" id="COG2890">
    <property type="taxonomic scope" value="Bacteria"/>
</dbReference>
<evidence type="ECO:0000313" key="9">
    <source>
        <dbReference type="Proteomes" id="UP000002730"/>
    </source>
</evidence>
<dbReference type="InterPro" id="IPR007848">
    <property type="entry name" value="Small_mtfrase_dom"/>
</dbReference>
<evidence type="ECO:0000259" key="6">
    <source>
        <dbReference type="Pfam" id="PF05175"/>
    </source>
</evidence>
<dbReference type="Gene3D" id="1.10.8.10">
    <property type="entry name" value="DNA helicase RuvA subunit, C-terminal domain"/>
    <property type="match status" value="1"/>
</dbReference>
<dbReference type="PROSITE" id="PS00092">
    <property type="entry name" value="N6_MTASE"/>
    <property type="match status" value="1"/>
</dbReference>
<dbReference type="AlphaFoldDB" id="D9STM4"/>
<feature type="domain" description="Release factor glutamine methyltransferase N-terminal" evidence="7">
    <location>
        <begin position="5"/>
        <end position="75"/>
    </location>
</feature>
<protein>
    <recommendedName>
        <fullName evidence="5">Release factor glutamine methyltransferase</fullName>
        <shortName evidence="5">RF MTase</shortName>
        <ecNumber evidence="5">2.1.1.297</ecNumber>
    </recommendedName>
    <alternativeName>
        <fullName evidence="5">N5-glutamine methyltransferase PrmC</fullName>
    </alternativeName>
    <alternativeName>
        <fullName evidence="5">Protein-(glutamine-N5) MTase PrmC</fullName>
    </alternativeName>
    <alternativeName>
        <fullName evidence="5">Protein-glutamine N-methyltransferase PrmC</fullName>
    </alternativeName>
</protein>
<feature type="binding site" evidence="5">
    <location>
        <position position="143"/>
    </location>
    <ligand>
        <name>S-adenosyl-L-methionine</name>
        <dbReference type="ChEBI" id="CHEBI:59789"/>
    </ligand>
</feature>
<dbReference type="EC" id="2.1.1.297" evidence="5"/>
<dbReference type="CDD" id="cd02440">
    <property type="entry name" value="AdoMet_MTases"/>
    <property type="match status" value="1"/>
</dbReference>
<sequence length="283" mass="32284">MNIKELLNIGTKTLIDNNVEYGREDALDLLSNILKKDRLYLIINGLDEVDKESEDIFFNFIEERGRKRPLQYILGNATFMELSFKVKEGVLIPRADTEILVEEVLNYIDKNNYKDICDVCTGTGAIGIAIGYHRPTTTIDICDISEIAEEIAKENIFKLKVEKNVEFYRSDLLSFAEGLHKKYDVIVSNPPYIRTSVIEALMEDVKNYEPHLALDGGEDGLIFYRKITKDSCKFLNKGGLLAFEIGYDQGEEVSELLKEYGFIDVIVKKDLGNNDRVVLGRYL</sequence>
<organism evidence="8 9">
    <name type="scientific">Clostridium cellulovorans (strain ATCC 35296 / DSM 3052 / OCM 3 / 743B)</name>
    <dbReference type="NCBI Taxonomy" id="573061"/>
    <lineage>
        <taxon>Bacteria</taxon>
        <taxon>Bacillati</taxon>
        <taxon>Bacillota</taxon>
        <taxon>Clostridia</taxon>
        <taxon>Eubacteriales</taxon>
        <taxon>Clostridiaceae</taxon>
        <taxon>Clostridium</taxon>
    </lineage>
</organism>
<comment type="caution">
    <text evidence="5">Lacks conserved residue(s) required for the propagation of feature annotation.</text>
</comment>
<dbReference type="Proteomes" id="UP000002730">
    <property type="component" value="Chromosome"/>
</dbReference>
<evidence type="ECO:0000256" key="1">
    <source>
        <dbReference type="ARBA" id="ARBA00022603"/>
    </source>
</evidence>
<dbReference type="RefSeq" id="WP_010075853.1">
    <property type="nucleotide sequence ID" value="NC_014393.1"/>
</dbReference>
<feature type="binding site" evidence="5">
    <location>
        <begin position="189"/>
        <end position="192"/>
    </location>
    <ligand>
        <name>substrate</name>
    </ligand>
</feature>
<name>D9STM4_CLOC7</name>
<comment type="function">
    <text evidence="5">Methylates the class 1 translation termination release factors RF1/PrfA and RF2/PrfB on the glutamine residue of the universally conserved GGQ motif.</text>
</comment>
<evidence type="ECO:0000256" key="2">
    <source>
        <dbReference type="ARBA" id="ARBA00022679"/>
    </source>
</evidence>
<evidence type="ECO:0000256" key="5">
    <source>
        <dbReference type="HAMAP-Rule" id="MF_02126"/>
    </source>
</evidence>